<sequence>MSSTDMWADFETIRHNVKHNTVERLKQIILTFNEQCGTSFTKTGKKQELIDRITRELDLWRRTGNVDRWLKAKTILSQARSMYTTYVPQPSSYGIPPQPHYGTSTSSHYQARPLGTSSMSTYDPYAVSRRPGMPASPSAAPSSSTTPGASFCIQFKHSPFFRIERIISSVVECPESSSQMDRRQQSVSFYITNDIIQKLDSKSPKYQLRLYCTSSTYYSLTPSYRPNLGPCPVEFPPTCEVRVNNTVLNANLKGMKKKPGTAPPPDLGKLLKFSTAVSNRVEIIYVNSQTPVPSKKYYLCAALVEVTTVEQLIDRLRKGKYRSSSEILTKMIQQASLDEDIVAGSQKMSLKCPLSYMRIATPTRSAHCVHSQCFDAYSWYSMMEQTTTWLCPVCEKILNTEDLIVDGYFDEILKETHEDVEDVIVEADGQWHTMDNKYGSVSWKAVHPPVKDPTHSSPPTPVKKRSPTPVVGLVDGDGPLKSGPSNAEIVILDSDDEDEGQVKRELSPSAYRSLNTSSASIGSLPPRSQTVESDIIDLTLDTDDEDTVVSVSNPKKRKSDDRELASPTEQIWKKSRTEVSPTNSTAVAHSSTPVRYSTSSSYSPPSRDPISILQPPSPPSRYPNTNGYAARPAAPTYAPSAYIPPGGAPVPARQSAAPLYATSPPYLGQPNGSPSSSGWRT</sequence>
<accession>K5WAX5</accession>
<dbReference type="PROSITE" id="PS51466">
    <property type="entry name" value="PINIT"/>
    <property type="match status" value="1"/>
</dbReference>
<dbReference type="OrthoDB" id="28127at2759"/>
<proteinExistence type="inferred from homology"/>
<dbReference type="Gene3D" id="3.30.40.10">
    <property type="entry name" value="Zinc/RING finger domain, C3HC4 (zinc finger)"/>
    <property type="match status" value="1"/>
</dbReference>
<dbReference type="InParanoid" id="K5WAX5"/>
<evidence type="ECO:0000259" key="10">
    <source>
        <dbReference type="PROSITE" id="PS51044"/>
    </source>
</evidence>
<dbReference type="Proteomes" id="UP000008370">
    <property type="component" value="Unassembled WGS sequence"/>
</dbReference>
<keyword evidence="5 8" id="KW-0863">Zinc-finger</keyword>
<evidence type="ECO:0000256" key="8">
    <source>
        <dbReference type="PROSITE-ProRule" id="PRU00452"/>
    </source>
</evidence>
<protein>
    <recommendedName>
        <fullName evidence="14">SP-RING-type domain-containing protein</fullName>
    </recommendedName>
</protein>
<keyword evidence="7" id="KW-0862">Zinc</keyword>
<feature type="domain" description="SP-RING-type" evidence="10">
    <location>
        <begin position="337"/>
        <end position="422"/>
    </location>
</feature>
<evidence type="ECO:0000256" key="6">
    <source>
        <dbReference type="ARBA" id="ARBA00022786"/>
    </source>
</evidence>
<keyword evidence="3" id="KW-0808">Transferase</keyword>
<evidence type="ECO:0000256" key="1">
    <source>
        <dbReference type="ARBA" id="ARBA00004718"/>
    </source>
</evidence>
<keyword evidence="13" id="KW-1185">Reference proteome</keyword>
<dbReference type="GO" id="GO:0000785">
    <property type="term" value="C:chromatin"/>
    <property type="evidence" value="ECO:0007669"/>
    <property type="project" value="TreeGrafter"/>
</dbReference>
<keyword evidence="6" id="KW-0833">Ubl conjugation pathway</keyword>
<feature type="compositionally biased region" description="Low complexity" evidence="9">
    <location>
        <begin position="628"/>
        <end position="645"/>
    </location>
</feature>
<dbReference type="UniPathway" id="UPA00886"/>
<evidence type="ECO:0000256" key="5">
    <source>
        <dbReference type="ARBA" id="ARBA00022771"/>
    </source>
</evidence>
<name>K5WAX5_PHACS</name>
<feature type="compositionally biased region" description="Polar residues" evidence="9">
    <location>
        <begin position="510"/>
        <end position="528"/>
    </location>
</feature>
<dbReference type="KEGG" id="pco:PHACADRAFT_83623"/>
<feature type="compositionally biased region" description="Polar residues" evidence="9">
    <location>
        <begin position="578"/>
        <end position="589"/>
    </location>
</feature>
<feature type="compositionally biased region" description="Polar residues" evidence="9">
    <location>
        <begin position="670"/>
        <end position="681"/>
    </location>
</feature>
<feature type="domain" description="PINIT" evidence="11">
    <location>
        <begin position="138"/>
        <end position="307"/>
    </location>
</feature>
<dbReference type="GeneID" id="18920406"/>
<dbReference type="InterPro" id="IPR004181">
    <property type="entry name" value="Znf_MIZ"/>
</dbReference>
<evidence type="ECO:0000256" key="2">
    <source>
        <dbReference type="ARBA" id="ARBA00005383"/>
    </source>
</evidence>
<evidence type="ECO:0000256" key="9">
    <source>
        <dbReference type="SAM" id="MobiDB-lite"/>
    </source>
</evidence>
<comment type="similarity">
    <text evidence="2">Belongs to the PIAS family.</text>
</comment>
<dbReference type="EMBL" id="JH930468">
    <property type="protein sequence ID" value="EKM61108.1"/>
    <property type="molecule type" value="Genomic_DNA"/>
</dbReference>
<dbReference type="InterPro" id="IPR038654">
    <property type="entry name" value="PINIT_sf"/>
</dbReference>
<dbReference type="InterPro" id="IPR013083">
    <property type="entry name" value="Znf_RING/FYVE/PHD"/>
</dbReference>
<dbReference type="GO" id="GO:0008270">
    <property type="term" value="F:zinc ion binding"/>
    <property type="evidence" value="ECO:0007669"/>
    <property type="project" value="UniProtKB-KW"/>
</dbReference>
<evidence type="ECO:0008006" key="14">
    <source>
        <dbReference type="Google" id="ProtNLM"/>
    </source>
</evidence>
<dbReference type="PANTHER" id="PTHR10782:SF4">
    <property type="entry name" value="TONALLI, ISOFORM E"/>
    <property type="match status" value="1"/>
</dbReference>
<dbReference type="PROSITE" id="PS51044">
    <property type="entry name" value="ZF_SP_RING"/>
    <property type="match status" value="1"/>
</dbReference>
<evidence type="ECO:0000256" key="7">
    <source>
        <dbReference type="ARBA" id="ARBA00022833"/>
    </source>
</evidence>
<keyword evidence="4" id="KW-0479">Metal-binding</keyword>
<evidence type="ECO:0000259" key="11">
    <source>
        <dbReference type="PROSITE" id="PS51466"/>
    </source>
</evidence>
<feature type="compositionally biased region" description="Low complexity" evidence="9">
    <location>
        <begin position="590"/>
        <end position="614"/>
    </location>
</feature>
<dbReference type="HOGENOM" id="CLU_020537_0_0_1"/>
<evidence type="ECO:0000256" key="3">
    <source>
        <dbReference type="ARBA" id="ARBA00022679"/>
    </source>
</evidence>
<organism evidence="12 13">
    <name type="scientific">Phanerochaete carnosa (strain HHB-10118-sp)</name>
    <name type="common">White-rot fungus</name>
    <name type="synonym">Peniophora carnosa</name>
    <dbReference type="NCBI Taxonomy" id="650164"/>
    <lineage>
        <taxon>Eukaryota</taxon>
        <taxon>Fungi</taxon>
        <taxon>Dikarya</taxon>
        <taxon>Basidiomycota</taxon>
        <taxon>Agaricomycotina</taxon>
        <taxon>Agaricomycetes</taxon>
        <taxon>Polyporales</taxon>
        <taxon>Phanerochaetaceae</taxon>
        <taxon>Phanerochaete</taxon>
    </lineage>
</organism>
<gene>
    <name evidence="12" type="ORF">PHACADRAFT_83623</name>
</gene>
<evidence type="ECO:0000313" key="12">
    <source>
        <dbReference type="EMBL" id="EKM61108.1"/>
    </source>
</evidence>
<dbReference type="GO" id="GO:0061665">
    <property type="term" value="F:SUMO ligase activity"/>
    <property type="evidence" value="ECO:0007669"/>
    <property type="project" value="TreeGrafter"/>
</dbReference>
<dbReference type="GO" id="GO:0016925">
    <property type="term" value="P:protein sumoylation"/>
    <property type="evidence" value="ECO:0007669"/>
    <property type="project" value="UniProtKB-UniPathway"/>
</dbReference>
<evidence type="ECO:0000256" key="4">
    <source>
        <dbReference type="ARBA" id="ARBA00022723"/>
    </source>
</evidence>
<reference evidence="12 13" key="1">
    <citation type="journal article" date="2012" name="BMC Genomics">
        <title>Comparative genomics of the white-rot fungi, Phanerochaete carnosa and P. chrysosporium, to elucidate the genetic basis of the distinct wood types they colonize.</title>
        <authorList>
            <person name="Suzuki H."/>
            <person name="MacDonald J."/>
            <person name="Syed K."/>
            <person name="Salamov A."/>
            <person name="Hori C."/>
            <person name="Aerts A."/>
            <person name="Henrissat B."/>
            <person name="Wiebenga A."/>
            <person name="vanKuyk P.A."/>
            <person name="Barry K."/>
            <person name="Lindquist E."/>
            <person name="LaButti K."/>
            <person name="Lapidus A."/>
            <person name="Lucas S."/>
            <person name="Coutinho P."/>
            <person name="Gong Y."/>
            <person name="Samejima M."/>
            <person name="Mahadevan R."/>
            <person name="Abou-Zaid M."/>
            <person name="de Vries R.P."/>
            <person name="Igarashi K."/>
            <person name="Yadav J.S."/>
            <person name="Grigoriev I.V."/>
            <person name="Master E.R."/>
        </authorList>
    </citation>
    <scope>NUCLEOTIDE SEQUENCE [LARGE SCALE GENOMIC DNA]</scope>
    <source>
        <strain evidence="12 13">HHB-10118-sp</strain>
    </source>
</reference>
<feature type="region of interest" description="Disordered" evidence="9">
    <location>
        <begin position="444"/>
        <end position="528"/>
    </location>
</feature>
<dbReference type="Pfam" id="PF14324">
    <property type="entry name" value="PINIT"/>
    <property type="match status" value="1"/>
</dbReference>
<dbReference type="FunCoup" id="K5WAX5">
    <property type="interactions" value="236"/>
</dbReference>
<dbReference type="InterPro" id="IPR023321">
    <property type="entry name" value="PINIT"/>
</dbReference>
<comment type="pathway">
    <text evidence="1">Protein modification; protein sumoylation.</text>
</comment>
<evidence type="ECO:0000313" key="13">
    <source>
        <dbReference type="Proteomes" id="UP000008370"/>
    </source>
</evidence>
<dbReference type="AlphaFoldDB" id="K5WAX5"/>
<dbReference type="Gene3D" id="2.60.120.780">
    <property type="entry name" value="PINIT domain"/>
    <property type="match status" value="1"/>
</dbReference>
<dbReference type="RefSeq" id="XP_007390542.1">
    <property type="nucleotide sequence ID" value="XM_007390480.1"/>
</dbReference>
<dbReference type="STRING" id="650164.K5WAX5"/>
<dbReference type="Pfam" id="PF02891">
    <property type="entry name" value="zf-MIZ"/>
    <property type="match status" value="1"/>
</dbReference>
<dbReference type="PANTHER" id="PTHR10782">
    <property type="entry name" value="ZINC FINGER MIZ DOMAIN-CONTAINING PROTEIN"/>
    <property type="match status" value="1"/>
</dbReference>
<feature type="region of interest" description="Disordered" evidence="9">
    <location>
        <begin position="546"/>
        <end position="681"/>
    </location>
</feature>